<evidence type="ECO:0000313" key="3">
    <source>
        <dbReference type="Proteomes" id="UP001139028"/>
    </source>
</evidence>
<sequence>MNDSDIENRLFKIKQQIKKLSTLDKDCSLFGTERWRYDFRRFSEPEISRIEQQYSIRLPPEFRAFLLEVGFGAANSYGANEEGFPYYYQDGEDEYPMSVGTIDIAEVGCGIEFLLVVNGLHRGEVWVTQSYREPQPFSSSYLNWYEDWLAKSLKRLEAH</sequence>
<organism evidence="2 3">
    <name type="scientific">Microbulbifer okhotskensis</name>
    <dbReference type="NCBI Taxonomy" id="2926617"/>
    <lineage>
        <taxon>Bacteria</taxon>
        <taxon>Pseudomonadati</taxon>
        <taxon>Pseudomonadota</taxon>
        <taxon>Gammaproteobacteria</taxon>
        <taxon>Cellvibrionales</taxon>
        <taxon>Microbulbiferaceae</taxon>
        <taxon>Microbulbifer</taxon>
    </lineage>
</organism>
<comment type="caution">
    <text evidence="2">The sequence shown here is derived from an EMBL/GenBank/DDBJ whole genome shotgun (WGS) entry which is preliminary data.</text>
</comment>
<keyword evidence="3" id="KW-1185">Reference proteome</keyword>
<dbReference type="InterPro" id="IPR037883">
    <property type="entry name" value="Knr4/Smi1-like_sf"/>
</dbReference>
<name>A0A9X2J6V5_9GAMM</name>
<dbReference type="AlphaFoldDB" id="A0A9X2J6V5"/>
<evidence type="ECO:0000259" key="1">
    <source>
        <dbReference type="SMART" id="SM00860"/>
    </source>
</evidence>
<dbReference type="RefSeq" id="WP_252473243.1">
    <property type="nucleotide sequence ID" value="NZ_JALBWM010000312.1"/>
</dbReference>
<dbReference type="Gene3D" id="3.40.1580.10">
    <property type="entry name" value="SMI1/KNR4-like"/>
    <property type="match status" value="1"/>
</dbReference>
<reference evidence="2" key="1">
    <citation type="journal article" date="2022" name="Arch. Microbiol.">
        <title>Microbulbifer okhotskensis sp. nov., isolated from a deep bottom sediment of the Okhotsk Sea.</title>
        <authorList>
            <person name="Romanenko L."/>
            <person name="Kurilenko V."/>
            <person name="Otstavnykh N."/>
            <person name="Velansky P."/>
            <person name="Isaeva M."/>
            <person name="Mikhailov V."/>
        </authorList>
    </citation>
    <scope>NUCLEOTIDE SEQUENCE</scope>
    <source>
        <strain evidence="2">OS29</strain>
    </source>
</reference>
<dbReference type="SUPFAM" id="SSF160631">
    <property type="entry name" value="SMI1/KNR4-like"/>
    <property type="match status" value="1"/>
</dbReference>
<feature type="domain" description="Knr4/Smi1-like" evidence="1">
    <location>
        <begin position="41"/>
        <end position="151"/>
    </location>
</feature>
<protein>
    <submittedName>
        <fullName evidence="2">SMI1/KNR4 family protein</fullName>
    </submittedName>
</protein>
<gene>
    <name evidence="2" type="ORF">MO867_22240</name>
</gene>
<proteinExistence type="predicted"/>
<accession>A0A9X2J6V5</accession>
<dbReference type="EMBL" id="JALBWM010000312">
    <property type="protein sequence ID" value="MCO1337047.1"/>
    <property type="molecule type" value="Genomic_DNA"/>
</dbReference>
<dbReference type="InterPro" id="IPR018958">
    <property type="entry name" value="Knr4/Smi1-like_dom"/>
</dbReference>
<dbReference type="Proteomes" id="UP001139028">
    <property type="component" value="Unassembled WGS sequence"/>
</dbReference>
<dbReference type="SMART" id="SM00860">
    <property type="entry name" value="SMI1_KNR4"/>
    <property type="match status" value="1"/>
</dbReference>
<dbReference type="Pfam" id="PF09346">
    <property type="entry name" value="SMI1_KNR4"/>
    <property type="match status" value="1"/>
</dbReference>
<evidence type="ECO:0000313" key="2">
    <source>
        <dbReference type="EMBL" id="MCO1337047.1"/>
    </source>
</evidence>